<name>A0AAE1CNG3_9GAST</name>
<dbReference type="GO" id="GO:0034475">
    <property type="term" value="P:U4 snRNA 3'-end processing"/>
    <property type="evidence" value="ECO:0007669"/>
    <property type="project" value="TreeGrafter"/>
</dbReference>
<dbReference type="SUPFAM" id="SSF54211">
    <property type="entry name" value="Ribosomal protein S5 domain 2-like"/>
    <property type="match status" value="1"/>
</dbReference>
<dbReference type="Pfam" id="PF01138">
    <property type="entry name" value="RNase_PH"/>
    <property type="match status" value="1"/>
</dbReference>
<dbReference type="GO" id="GO:0000177">
    <property type="term" value="C:cytoplasmic exosome (RNase complex)"/>
    <property type="evidence" value="ECO:0007669"/>
    <property type="project" value="TreeGrafter"/>
</dbReference>
<accession>A0AAE1CNG3</accession>
<comment type="similarity">
    <text evidence="3">Belongs to the RNase PH family.</text>
</comment>
<evidence type="ECO:0000256" key="10">
    <source>
        <dbReference type="ARBA" id="ARBA00032660"/>
    </source>
</evidence>
<evidence type="ECO:0000256" key="11">
    <source>
        <dbReference type="SAM" id="MobiDB-lite"/>
    </source>
</evidence>
<feature type="domain" description="Exoribonuclease phosphorolytic" evidence="13">
    <location>
        <begin position="189"/>
        <end position="255"/>
    </location>
</feature>
<evidence type="ECO:0000256" key="1">
    <source>
        <dbReference type="ARBA" id="ARBA00004496"/>
    </source>
</evidence>
<dbReference type="InterPro" id="IPR050590">
    <property type="entry name" value="Exosome_comp_Rrp42_subfam"/>
</dbReference>
<dbReference type="FunFam" id="3.30.230.70:FF:000005">
    <property type="entry name" value="Exosome complex component RRP45"/>
    <property type="match status" value="1"/>
</dbReference>
<dbReference type="InterPro" id="IPR033100">
    <property type="entry name" value="Rrp45"/>
</dbReference>
<sequence length="406" mass="45319">MRETPLSNCEREFILNFIAQQKRLDGRNAYDYRDLRIAFGVSLGCCHVELGKTRVLAQVSCEVGEPKQTRPHDGVLYVNVELSPMACPSFEQGRQSEEGIELSRLMERCLKESRCLDMESLCIVSGEKAWHVRVDIHVLNHEGNILDCASIAAISALAHFRRPDVSVHGEEITIHTLEDRNPVPLSLHHMPLLVSFAFFSQGKFMLVDPSSKEEKVMEGKMVVGMNKHRELCTLQVTGQMLLLKEQVLRCSSIALTKVTKITELIHEALDKDKQARLKGEKHGFAMLVSGDRVTANRLPTTEVKVDTLEISDEMERSQSSSEDGESQSGNEPMEEQIVATPKESAVEILTKGVGVIGEGGTSTWLDIPQADSKQTAAKKRKHKLEKMEEGIDDEGSSEEEEKVILK</sequence>
<dbReference type="EMBL" id="JAWDGP010007412">
    <property type="protein sequence ID" value="KAK3719855.1"/>
    <property type="molecule type" value="Genomic_DNA"/>
</dbReference>
<dbReference type="Pfam" id="PF03725">
    <property type="entry name" value="RNase_PH_C"/>
    <property type="match status" value="1"/>
</dbReference>
<gene>
    <name evidence="14" type="ORF">RRG08_040155</name>
</gene>
<dbReference type="GO" id="GO:0034476">
    <property type="term" value="P:U5 snRNA 3'-end processing"/>
    <property type="evidence" value="ECO:0007669"/>
    <property type="project" value="TreeGrafter"/>
</dbReference>
<dbReference type="InterPro" id="IPR001247">
    <property type="entry name" value="ExoRNase_PH_dom1"/>
</dbReference>
<feature type="compositionally biased region" description="Acidic residues" evidence="11">
    <location>
        <begin position="390"/>
        <end position="406"/>
    </location>
</feature>
<dbReference type="PANTHER" id="PTHR11097:SF14">
    <property type="entry name" value="EXOSOME COMPLEX COMPONENT RRP45"/>
    <property type="match status" value="1"/>
</dbReference>
<comment type="caution">
    <text evidence="14">The sequence shown here is derived from an EMBL/GenBank/DDBJ whole genome shotgun (WGS) entry which is preliminary data.</text>
</comment>
<proteinExistence type="inferred from homology"/>
<keyword evidence="15" id="KW-1185">Reference proteome</keyword>
<dbReference type="GO" id="GO:0016075">
    <property type="term" value="P:rRNA catabolic process"/>
    <property type="evidence" value="ECO:0007669"/>
    <property type="project" value="TreeGrafter"/>
</dbReference>
<keyword evidence="7" id="KW-0271">Exosome</keyword>
<feature type="domain" description="Exoribonuclease phosphorolytic" evidence="12">
    <location>
        <begin position="32"/>
        <end position="163"/>
    </location>
</feature>
<evidence type="ECO:0000256" key="8">
    <source>
        <dbReference type="ARBA" id="ARBA00022884"/>
    </source>
</evidence>
<feature type="compositionally biased region" description="Low complexity" evidence="11">
    <location>
        <begin position="317"/>
        <end position="329"/>
    </location>
</feature>
<protein>
    <recommendedName>
        <fullName evidence="4">Exosome complex component RRP45</fullName>
    </recommendedName>
    <alternativeName>
        <fullName evidence="10">Exosome component 9</fullName>
    </alternativeName>
</protein>
<dbReference type="InterPro" id="IPR015847">
    <property type="entry name" value="ExoRNase_PH_dom2"/>
</dbReference>
<dbReference type="GO" id="GO:0005730">
    <property type="term" value="C:nucleolus"/>
    <property type="evidence" value="ECO:0007669"/>
    <property type="project" value="UniProtKB-SubCell"/>
</dbReference>
<dbReference type="GO" id="GO:0035925">
    <property type="term" value="F:mRNA 3'-UTR AU-rich region binding"/>
    <property type="evidence" value="ECO:0007669"/>
    <property type="project" value="TreeGrafter"/>
</dbReference>
<keyword evidence="9" id="KW-0539">Nucleus</keyword>
<reference evidence="14" key="1">
    <citation type="journal article" date="2023" name="G3 (Bethesda)">
        <title>A reference genome for the long-term kleptoplast-retaining sea slug Elysia crispata morphotype clarki.</title>
        <authorList>
            <person name="Eastman K.E."/>
            <person name="Pendleton A.L."/>
            <person name="Shaikh M.A."/>
            <person name="Suttiyut T."/>
            <person name="Ogas R."/>
            <person name="Tomko P."/>
            <person name="Gavelis G."/>
            <person name="Widhalm J.R."/>
            <person name="Wisecaver J.H."/>
        </authorList>
    </citation>
    <scope>NUCLEOTIDE SEQUENCE</scope>
    <source>
        <strain evidence="14">ECLA1</strain>
    </source>
</reference>
<dbReference type="GO" id="GO:0071035">
    <property type="term" value="P:nuclear polyadenylation-dependent rRNA catabolic process"/>
    <property type="evidence" value="ECO:0007669"/>
    <property type="project" value="TreeGrafter"/>
</dbReference>
<evidence type="ECO:0000259" key="13">
    <source>
        <dbReference type="Pfam" id="PF03725"/>
    </source>
</evidence>
<dbReference type="Gene3D" id="3.30.230.70">
    <property type="entry name" value="GHMP Kinase, N-terminal domain"/>
    <property type="match status" value="1"/>
</dbReference>
<dbReference type="GO" id="GO:0071028">
    <property type="term" value="P:nuclear mRNA surveillance"/>
    <property type="evidence" value="ECO:0007669"/>
    <property type="project" value="TreeGrafter"/>
</dbReference>
<evidence type="ECO:0000256" key="5">
    <source>
        <dbReference type="ARBA" id="ARBA00022490"/>
    </source>
</evidence>
<dbReference type="InterPro" id="IPR027408">
    <property type="entry name" value="PNPase/RNase_PH_dom_sf"/>
</dbReference>
<dbReference type="Proteomes" id="UP001283361">
    <property type="component" value="Unassembled WGS sequence"/>
</dbReference>
<comment type="subcellular location">
    <subcellularLocation>
        <location evidence="1">Cytoplasm</location>
    </subcellularLocation>
    <subcellularLocation>
        <location evidence="2">Nucleus</location>
        <location evidence="2">Nucleolus</location>
    </subcellularLocation>
</comment>
<dbReference type="InterPro" id="IPR036345">
    <property type="entry name" value="ExoRNase_PH_dom2_sf"/>
</dbReference>
<dbReference type="GO" id="GO:0071038">
    <property type="term" value="P:TRAMP-dependent tRNA surveillance pathway"/>
    <property type="evidence" value="ECO:0007669"/>
    <property type="project" value="TreeGrafter"/>
</dbReference>
<feature type="region of interest" description="Disordered" evidence="11">
    <location>
        <begin position="356"/>
        <end position="406"/>
    </location>
</feature>
<evidence type="ECO:0000256" key="2">
    <source>
        <dbReference type="ARBA" id="ARBA00004604"/>
    </source>
</evidence>
<keyword evidence="6" id="KW-0698">rRNA processing</keyword>
<dbReference type="InterPro" id="IPR020568">
    <property type="entry name" value="Ribosomal_Su5_D2-typ_SF"/>
</dbReference>
<dbReference type="GO" id="GO:0000176">
    <property type="term" value="C:nuclear exosome (RNase complex)"/>
    <property type="evidence" value="ECO:0007669"/>
    <property type="project" value="TreeGrafter"/>
</dbReference>
<keyword evidence="5" id="KW-0963">Cytoplasm</keyword>
<organism evidence="14 15">
    <name type="scientific">Elysia crispata</name>
    <name type="common">lettuce slug</name>
    <dbReference type="NCBI Taxonomy" id="231223"/>
    <lineage>
        <taxon>Eukaryota</taxon>
        <taxon>Metazoa</taxon>
        <taxon>Spiralia</taxon>
        <taxon>Lophotrochozoa</taxon>
        <taxon>Mollusca</taxon>
        <taxon>Gastropoda</taxon>
        <taxon>Heterobranchia</taxon>
        <taxon>Euthyneura</taxon>
        <taxon>Panpulmonata</taxon>
        <taxon>Sacoglossa</taxon>
        <taxon>Placobranchoidea</taxon>
        <taxon>Plakobranchidae</taxon>
        <taxon>Elysia</taxon>
    </lineage>
</organism>
<dbReference type="GO" id="GO:0034473">
    <property type="term" value="P:U1 snRNA 3'-end processing"/>
    <property type="evidence" value="ECO:0007669"/>
    <property type="project" value="TreeGrafter"/>
</dbReference>
<feature type="region of interest" description="Disordered" evidence="11">
    <location>
        <begin position="310"/>
        <end position="341"/>
    </location>
</feature>
<evidence type="ECO:0000313" key="15">
    <source>
        <dbReference type="Proteomes" id="UP001283361"/>
    </source>
</evidence>
<evidence type="ECO:0000259" key="12">
    <source>
        <dbReference type="Pfam" id="PF01138"/>
    </source>
</evidence>
<evidence type="ECO:0000256" key="4">
    <source>
        <dbReference type="ARBA" id="ARBA00019572"/>
    </source>
</evidence>
<evidence type="ECO:0000256" key="9">
    <source>
        <dbReference type="ARBA" id="ARBA00023242"/>
    </source>
</evidence>
<evidence type="ECO:0000256" key="6">
    <source>
        <dbReference type="ARBA" id="ARBA00022552"/>
    </source>
</evidence>
<dbReference type="GO" id="GO:0000467">
    <property type="term" value="P:exonucleolytic trimming to generate mature 3'-end of 5.8S rRNA from tricistronic rRNA transcript (SSU-rRNA, 5.8S rRNA, LSU-rRNA)"/>
    <property type="evidence" value="ECO:0007669"/>
    <property type="project" value="TreeGrafter"/>
</dbReference>
<dbReference type="SUPFAM" id="SSF55666">
    <property type="entry name" value="Ribonuclease PH domain 2-like"/>
    <property type="match status" value="1"/>
</dbReference>
<evidence type="ECO:0000256" key="3">
    <source>
        <dbReference type="ARBA" id="ARBA00006678"/>
    </source>
</evidence>
<keyword evidence="8" id="KW-0694">RNA-binding</keyword>
<evidence type="ECO:0000313" key="14">
    <source>
        <dbReference type="EMBL" id="KAK3719855.1"/>
    </source>
</evidence>
<dbReference type="CDD" id="cd11368">
    <property type="entry name" value="RNase_PH_RRP45"/>
    <property type="match status" value="1"/>
</dbReference>
<evidence type="ECO:0000256" key="7">
    <source>
        <dbReference type="ARBA" id="ARBA00022835"/>
    </source>
</evidence>
<dbReference type="AlphaFoldDB" id="A0AAE1CNG3"/>
<dbReference type="PANTHER" id="PTHR11097">
    <property type="entry name" value="EXOSOME COMPLEX EXONUCLEASE RIBOSOMAL RNA PROCESSING PROTEIN"/>
    <property type="match status" value="1"/>
</dbReference>